<protein>
    <recommendedName>
        <fullName evidence="1">DUF7344 domain-containing protein</fullName>
    </recommendedName>
</protein>
<dbReference type="Pfam" id="PF24035">
    <property type="entry name" value="DUF7344"/>
    <property type="match status" value="1"/>
</dbReference>
<evidence type="ECO:0000313" key="2">
    <source>
        <dbReference type="EMBL" id="PCR92410.1"/>
    </source>
</evidence>
<dbReference type="InterPro" id="IPR055768">
    <property type="entry name" value="DUF7344"/>
</dbReference>
<name>A0A2A5QZZ1_9EURY</name>
<sequence length="107" mass="12714">MEMDQIYDSLFEALANEHRRRILFELIDQNSQNETPVHIDAPPDRTDTRQASDIEWYYVHLPKLDDYGFIDWNRHTSAVEPGDRFADIRPVLERLRGQRPEATLEFV</sequence>
<accession>A0A2A5QZZ1</accession>
<proteinExistence type="predicted"/>
<dbReference type="AlphaFoldDB" id="A0A2A5QZZ1"/>
<reference evidence="2 3" key="1">
    <citation type="submission" date="2017-09" db="EMBL/GenBank/DDBJ databases">
        <title>Genome sequences of Natrinema ejinorence JCM 13890T.</title>
        <authorList>
            <person name="Roh S.W."/>
            <person name="Kim Y.B."/>
            <person name="Kim J.Y."/>
        </authorList>
    </citation>
    <scope>NUCLEOTIDE SEQUENCE [LARGE SCALE GENOMIC DNA]</scope>
    <source>
        <strain evidence="2 3">JCM 13890</strain>
    </source>
</reference>
<organism evidence="2 3">
    <name type="scientific">Natrinema ejinorense</name>
    <dbReference type="NCBI Taxonomy" id="373386"/>
    <lineage>
        <taxon>Archaea</taxon>
        <taxon>Methanobacteriati</taxon>
        <taxon>Methanobacteriota</taxon>
        <taxon>Stenosarchaea group</taxon>
        <taxon>Halobacteria</taxon>
        <taxon>Halobacteriales</taxon>
        <taxon>Natrialbaceae</taxon>
        <taxon>Natrinema</taxon>
    </lineage>
</organism>
<feature type="domain" description="DUF7344" evidence="1">
    <location>
        <begin position="11"/>
        <end position="80"/>
    </location>
</feature>
<evidence type="ECO:0000259" key="1">
    <source>
        <dbReference type="Pfam" id="PF24035"/>
    </source>
</evidence>
<gene>
    <name evidence="2" type="ORF">CP557_18880</name>
</gene>
<dbReference type="OrthoDB" id="174098at2157"/>
<evidence type="ECO:0000313" key="3">
    <source>
        <dbReference type="Proteomes" id="UP000219689"/>
    </source>
</evidence>
<dbReference type="EMBL" id="NXNI01000001">
    <property type="protein sequence ID" value="PCR92410.1"/>
    <property type="molecule type" value="Genomic_DNA"/>
</dbReference>
<dbReference type="RefSeq" id="WP_097381332.1">
    <property type="nucleotide sequence ID" value="NZ_NXNI01000001.1"/>
</dbReference>
<dbReference type="Proteomes" id="UP000219689">
    <property type="component" value="Unassembled WGS sequence"/>
</dbReference>
<keyword evidence="3" id="KW-1185">Reference proteome</keyword>
<comment type="caution">
    <text evidence="2">The sequence shown here is derived from an EMBL/GenBank/DDBJ whole genome shotgun (WGS) entry which is preliminary data.</text>
</comment>